<dbReference type="PANTHER" id="PTHR13619:SF0">
    <property type="entry name" value="PHOSPHATIDATE CYTIDYLYLTRANSFERASE, MITOCHONDRIAL"/>
    <property type="match status" value="1"/>
</dbReference>
<gene>
    <name evidence="19" type="ORF">HRI_004059300</name>
</gene>
<evidence type="ECO:0000256" key="14">
    <source>
        <dbReference type="ARBA" id="ARBA00023128"/>
    </source>
</evidence>
<evidence type="ECO:0000256" key="11">
    <source>
        <dbReference type="ARBA" id="ARBA00022792"/>
    </source>
</evidence>
<name>A0A9W7IXU5_HIBTR</name>
<keyword evidence="11" id="KW-0999">Mitochondrion inner membrane</keyword>
<keyword evidence="16" id="KW-0594">Phospholipid biosynthesis</keyword>
<keyword evidence="20" id="KW-1185">Reference proteome</keyword>
<evidence type="ECO:0000256" key="17">
    <source>
        <dbReference type="ARBA" id="ARBA00023264"/>
    </source>
</evidence>
<proteinExistence type="inferred from homology"/>
<comment type="cofactor">
    <cofactor evidence="1">
        <name>Mg(2+)</name>
        <dbReference type="ChEBI" id="CHEBI:18420"/>
    </cofactor>
</comment>
<evidence type="ECO:0000256" key="13">
    <source>
        <dbReference type="ARBA" id="ARBA00023098"/>
    </source>
</evidence>
<sequence>MDNKDAAHAHLLCFLKAIPPVDFCCVYGSALHSINPDKSTMIDYILGVSDPLQWHSENLKMNADHYASWMVHLGGAKLITGVADKLGVGVHFNPYVTWNNKMLKYGVVRMNDLIQDILNWESLYLSGRLQKPVNMLVDNLDIVNVNSANLRAAVSAALLLLPPKFTEEDLYAKICSLSYMGDLRMLFAEDQNKVKKIVQGQFDLFRSMYKTFLEEYENKDFLRFSSSTNQHANISQDCGFAVTCSHVSSLPPTIRSRMGITTEKMKVISDSGEVENRYRSGFGSREEAAQRMQKVLKRTVRVSSARQAVSGLLTVGGVKAARYLTNKMCKAWRSWTLA</sequence>
<protein>
    <recommendedName>
        <fullName evidence="7">Phosphatidate cytidylyltransferase, mitochondrial</fullName>
        <ecNumber evidence="6">2.7.7.41</ecNumber>
    </recommendedName>
    <alternativeName>
        <fullName evidence="18">CDP-diacylglycerol synthase</fullName>
    </alternativeName>
</protein>
<dbReference type="EMBL" id="BSYR01000038">
    <property type="protein sequence ID" value="GMJ03901.1"/>
    <property type="molecule type" value="Genomic_DNA"/>
</dbReference>
<evidence type="ECO:0000256" key="2">
    <source>
        <dbReference type="ARBA" id="ARBA00004443"/>
    </source>
</evidence>
<dbReference type="EC" id="2.7.7.41" evidence="6"/>
<dbReference type="OrthoDB" id="341477at2759"/>
<comment type="pathway">
    <text evidence="4">Lipid metabolism.</text>
</comment>
<keyword evidence="14" id="KW-0496">Mitochondrion</keyword>
<comment type="subcellular location">
    <subcellularLocation>
        <location evidence="2">Mitochondrion inner membrane</location>
        <topology evidence="2">Peripheral membrane protein</topology>
        <orientation evidence="2">Matrix side</orientation>
    </subcellularLocation>
</comment>
<accession>A0A9W7IXU5</accession>
<evidence type="ECO:0000256" key="1">
    <source>
        <dbReference type="ARBA" id="ARBA00001946"/>
    </source>
</evidence>
<dbReference type="AlphaFoldDB" id="A0A9W7IXU5"/>
<evidence type="ECO:0000256" key="16">
    <source>
        <dbReference type="ARBA" id="ARBA00023209"/>
    </source>
</evidence>
<evidence type="ECO:0000256" key="5">
    <source>
        <dbReference type="ARBA" id="ARBA00005458"/>
    </source>
</evidence>
<evidence type="ECO:0000313" key="19">
    <source>
        <dbReference type="EMBL" id="GMJ03901.1"/>
    </source>
</evidence>
<evidence type="ECO:0000256" key="6">
    <source>
        <dbReference type="ARBA" id="ARBA00012487"/>
    </source>
</evidence>
<organism evidence="19 20">
    <name type="scientific">Hibiscus trionum</name>
    <name type="common">Flower of an hour</name>
    <dbReference type="NCBI Taxonomy" id="183268"/>
    <lineage>
        <taxon>Eukaryota</taxon>
        <taxon>Viridiplantae</taxon>
        <taxon>Streptophyta</taxon>
        <taxon>Embryophyta</taxon>
        <taxon>Tracheophyta</taxon>
        <taxon>Spermatophyta</taxon>
        <taxon>Magnoliopsida</taxon>
        <taxon>eudicotyledons</taxon>
        <taxon>Gunneridae</taxon>
        <taxon>Pentapetalae</taxon>
        <taxon>rosids</taxon>
        <taxon>malvids</taxon>
        <taxon>Malvales</taxon>
        <taxon>Malvaceae</taxon>
        <taxon>Malvoideae</taxon>
        <taxon>Hibiscus</taxon>
    </lineage>
</organism>
<keyword evidence="8" id="KW-0444">Lipid biosynthesis</keyword>
<comment type="pathway">
    <text evidence="3">Phospholipid metabolism; CDP-diacylglycerol biosynthesis; CDP-diacylglycerol from sn-glycerol 3-phosphate: step 3/3.</text>
</comment>
<keyword evidence="15" id="KW-0472">Membrane</keyword>
<evidence type="ECO:0000313" key="20">
    <source>
        <dbReference type="Proteomes" id="UP001165190"/>
    </source>
</evidence>
<dbReference type="PIRSF" id="PIRSF028840">
    <property type="entry name" value="Mmp37"/>
    <property type="match status" value="1"/>
</dbReference>
<dbReference type="Pfam" id="PF09139">
    <property type="entry name" value="Tam41_Mmp37"/>
    <property type="match status" value="1"/>
</dbReference>
<comment type="caution">
    <text evidence="19">The sequence shown here is derived from an EMBL/GenBank/DDBJ whole genome shotgun (WGS) entry which is preliminary data.</text>
</comment>
<dbReference type="InterPro" id="IPR015222">
    <property type="entry name" value="Tam41"/>
</dbReference>
<keyword evidence="13" id="KW-0443">Lipid metabolism</keyword>
<comment type="similarity">
    <text evidence="5">Belongs to the TAM41 family.</text>
</comment>
<dbReference type="GO" id="GO:0016024">
    <property type="term" value="P:CDP-diacylglycerol biosynthetic process"/>
    <property type="evidence" value="ECO:0007669"/>
    <property type="project" value="TreeGrafter"/>
</dbReference>
<evidence type="ECO:0000256" key="10">
    <source>
        <dbReference type="ARBA" id="ARBA00022695"/>
    </source>
</evidence>
<dbReference type="Proteomes" id="UP001165190">
    <property type="component" value="Unassembled WGS sequence"/>
</dbReference>
<evidence type="ECO:0000256" key="4">
    <source>
        <dbReference type="ARBA" id="ARBA00005189"/>
    </source>
</evidence>
<evidence type="ECO:0000256" key="12">
    <source>
        <dbReference type="ARBA" id="ARBA00022842"/>
    </source>
</evidence>
<evidence type="ECO:0000256" key="18">
    <source>
        <dbReference type="ARBA" id="ARBA00029893"/>
    </source>
</evidence>
<evidence type="ECO:0000256" key="8">
    <source>
        <dbReference type="ARBA" id="ARBA00022516"/>
    </source>
</evidence>
<keyword evidence="12" id="KW-0460">Magnesium</keyword>
<reference evidence="19" key="1">
    <citation type="submission" date="2023-05" db="EMBL/GenBank/DDBJ databases">
        <title>Genome and transcriptome analyses reveal genes involved in the formation of fine ridges on petal epidermal cells in Hibiscus trionum.</title>
        <authorList>
            <person name="Koshimizu S."/>
            <person name="Masuda S."/>
            <person name="Ishii T."/>
            <person name="Shirasu K."/>
            <person name="Hoshino A."/>
            <person name="Arita M."/>
        </authorList>
    </citation>
    <scope>NUCLEOTIDE SEQUENCE</scope>
    <source>
        <strain evidence="19">Hamamatsu line</strain>
    </source>
</reference>
<dbReference type="GO" id="GO:0005743">
    <property type="term" value="C:mitochondrial inner membrane"/>
    <property type="evidence" value="ECO:0007669"/>
    <property type="project" value="UniProtKB-SubCell"/>
</dbReference>
<keyword evidence="10" id="KW-0548">Nucleotidyltransferase</keyword>
<keyword evidence="17" id="KW-1208">Phospholipid metabolism</keyword>
<dbReference type="GO" id="GO:0032049">
    <property type="term" value="P:cardiolipin biosynthetic process"/>
    <property type="evidence" value="ECO:0007669"/>
    <property type="project" value="InterPro"/>
</dbReference>
<evidence type="ECO:0000256" key="9">
    <source>
        <dbReference type="ARBA" id="ARBA00022679"/>
    </source>
</evidence>
<dbReference type="GO" id="GO:0004605">
    <property type="term" value="F:phosphatidate cytidylyltransferase activity"/>
    <property type="evidence" value="ECO:0007669"/>
    <property type="project" value="UniProtKB-EC"/>
</dbReference>
<keyword evidence="9" id="KW-0808">Transferase</keyword>
<evidence type="ECO:0000256" key="15">
    <source>
        <dbReference type="ARBA" id="ARBA00023136"/>
    </source>
</evidence>
<dbReference type="PANTHER" id="PTHR13619">
    <property type="entry name" value="PHOSPHATIDATE CYTIDYLYLTRANSFERASE, MITOCHONDRIAL"/>
    <property type="match status" value="1"/>
</dbReference>
<evidence type="ECO:0000256" key="3">
    <source>
        <dbReference type="ARBA" id="ARBA00005119"/>
    </source>
</evidence>
<evidence type="ECO:0000256" key="7">
    <source>
        <dbReference type="ARBA" id="ARBA00018337"/>
    </source>
</evidence>